<proteinExistence type="predicted"/>
<organism evidence="2 3">
    <name type="scientific">Leeuwenhoekiella polynyae</name>
    <dbReference type="NCBI Taxonomy" id="1550906"/>
    <lineage>
        <taxon>Bacteria</taxon>
        <taxon>Pseudomonadati</taxon>
        <taxon>Bacteroidota</taxon>
        <taxon>Flavobacteriia</taxon>
        <taxon>Flavobacteriales</taxon>
        <taxon>Flavobacteriaceae</taxon>
        <taxon>Leeuwenhoekiella</taxon>
    </lineage>
</organism>
<protein>
    <submittedName>
        <fullName evidence="2">PH (Pleckstrin Homology) domain-containing protein</fullName>
    </submittedName>
</protein>
<keyword evidence="3" id="KW-1185">Reference proteome</keyword>
<dbReference type="InterPro" id="IPR037063">
    <property type="entry name" value="PHb_sf"/>
</dbReference>
<dbReference type="PANTHER" id="PTHR35796:SF3">
    <property type="entry name" value="BHLH DOMAIN-CONTAINING PROTEIN"/>
    <property type="match status" value="1"/>
</dbReference>
<dbReference type="Pfam" id="PF08000">
    <property type="entry name" value="bPH_1"/>
    <property type="match status" value="1"/>
</dbReference>
<comment type="caution">
    <text evidence="2">The sequence shown here is derived from an EMBL/GenBank/DDBJ whole genome shotgun (WGS) entry which is preliminary data.</text>
</comment>
<evidence type="ECO:0000259" key="1">
    <source>
        <dbReference type="Pfam" id="PF08000"/>
    </source>
</evidence>
<reference evidence="2 3" key="1">
    <citation type="submission" date="2018-07" db="EMBL/GenBank/DDBJ databases">
        <title>Leeuwenhoekiella genomics.</title>
        <authorList>
            <person name="Tahon G."/>
            <person name="Willems A."/>
        </authorList>
    </citation>
    <scope>NUCLEOTIDE SEQUENCE [LARGE SCALE GENOMIC DNA]</scope>
    <source>
        <strain evidence="2 3">LMG 29608</strain>
    </source>
</reference>
<dbReference type="SUPFAM" id="SSF50729">
    <property type="entry name" value="PH domain-like"/>
    <property type="match status" value="1"/>
</dbReference>
<dbReference type="AlphaFoldDB" id="A0A4Q0PGW4"/>
<feature type="domain" description="Bacterial Pleckstrin homology" evidence="1">
    <location>
        <begin position="3"/>
        <end position="123"/>
    </location>
</feature>
<evidence type="ECO:0000313" key="3">
    <source>
        <dbReference type="Proteomes" id="UP000289859"/>
    </source>
</evidence>
<accession>A0A4Q0PGW4</accession>
<sequence length="126" mass="14505">MSILNRILGNASEVSIEELTSKYERLLTEKEHIELGFKLFRDVFIFTSKRLILIDKQGVTGSKTEYKSLPYKSISRFSLESAGTFDLDSELKIWISSENTPSVSKKFTKEIDIYAVQRYLADKVLQ</sequence>
<dbReference type="InterPro" id="IPR012544">
    <property type="entry name" value="PHb"/>
</dbReference>
<gene>
    <name evidence="2" type="ORF">DSM02_213</name>
</gene>
<name>A0A4Q0PGW4_9FLAO</name>
<dbReference type="RefSeq" id="WP_128763904.1">
    <property type="nucleotide sequence ID" value="NZ_JBHUOO010000018.1"/>
</dbReference>
<dbReference type="CDD" id="cd13225">
    <property type="entry name" value="PH-like_bacteria"/>
    <property type="match status" value="1"/>
</dbReference>
<dbReference type="PANTHER" id="PTHR35796">
    <property type="entry name" value="HYPOTHETICAL CYTOSOLIC PROTEIN"/>
    <property type="match status" value="1"/>
</dbReference>
<dbReference type="OrthoDB" id="9803613at2"/>
<evidence type="ECO:0000313" key="2">
    <source>
        <dbReference type="EMBL" id="RXG26219.1"/>
    </source>
</evidence>
<dbReference type="EMBL" id="QOVK01000001">
    <property type="protein sequence ID" value="RXG26219.1"/>
    <property type="molecule type" value="Genomic_DNA"/>
</dbReference>
<dbReference type="Proteomes" id="UP000289859">
    <property type="component" value="Unassembled WGS sequence"/>
</dbReference>
<dbReference type="Gene3D" id="2.30.29.50">
    <property type="entry name" value="Bacterial Pleckstrin homology domain"/>
    <property type="match status" value="1"/>
</dbReference>